<protein>
    <submittedName>
        <fullName evidence="3">Uncharacterized protein</fullName>
    </submittedName>
</protein>
<evidence type="ECO:0000256" key="2">
    <source>
        <dbReference type="SAM" id="MobiDB-lite"/>
    </source>
</evidence>
<name>A0ABN2D9L7_9ACTN</name>
<reference evidence="3 4" key="1">
    <citation type="journal article" date="2019" name="Int. J. Syst. Evol. Microbiol.">
        <title>The Global Catalogue of Microorganisms (GCM) 10K type strain sequencing project: providing services to taxonomists for standard genome sequencing and annotation.</title>
        <authorList>
            <consortium name="The Broad Institute Genomics Platform"/>
            <consortium name="The Broad Institute Genome Sequencing Center for Infectious Disease"/>
            <person name="Wu L."/>
            <person name="Ma J."/>
        </authorList>
    </citation>
    <scope>NUCLEOTIDE SEQUENCE [LARGE SCALE GENOMIC DNA]</scope>
    <source>
        <strain evidence="3 4">JCM 15572</strain>
    </source>
</reference>
<evidence type="ECO:0000313" key="3">
    <source>
        <dbReference type="EMBL" id="GAA1572760.1"/>
    </source>
</evidence>
<feature type="compositionally biased region" description="Basic residues" evidence="2">
    <location>
        <begin position="199"/>
        <end position="208"/>
    </location>
</feature>
<keyword evidence="4" id="KW-1185">Reference proteome</keyword>
<sequence>MKTYGVTVSRDERWWMVSIPEIEGLTQARRLDEVERMAREYVAVTTDVPLSAVAVEVSGIEADGQDLLEAKKLVDGLRRRAKELDALVAELTREVAAVLTDASVPVRDVSSVLGVSHQRVSQLVQAAAGGAEAPSAEVLRRAREEFAQDLVIHLDDGRSLQLVEVPRTKARKRRRKPQDEPERQVQRRSPVEATDGRSARKTARSHGAKRADTRATPRKLPA</sequence>
<keyword evidence="1" id="KW-0175">Coiled coil</keyword>
<evidence type="ECO:0000313" key="4">
    <source>
        <dbReference type="Proteomes" id="UP001501705"/>
    </source>
</evidence>
<comment type="caution">
    <text evidence="3">The sequence shown here is derived from an EMBL/GenBank/DDBJ whole genome shotgun (WGS) entry which is preliminary data.</text>
</comment>
<dbReference type="EMBL" id="BAAAPH010000009">
    <property type="protein sequence ID" value="GAA1572760.1"/>
    <property type="molecule type" value="Genomic_DNA"/>
</dbReference>
<feature type="coiled-coil region" evidence="1">
    <location>
        <begin position="67"/>
        <end position="94"/>
    </location>
</feature>
<dbReference type="RefSeq" id="WP_344234268.1">
    <property type="nucleotide sequence ID" value="NZ_BAAAPH010000009.1"/>
</dbReference>
<organism evidence="3 4">
    <name type="scientific">Kribbella hippodromi</name>
    <dbReference type="NCBI Taxonomy" id="434347"/>
    <lineage>
        <taxon>Bacteria</taxon>
        <taxon>Bacillati</taxon>
        <taxon>Actinomycetota</taxon>
        <taxon>Actinomycetes</taxon>
        <taxon>Propionibacteriales</taxon>
        <taxon>Kribbellaceae</taxon>
        <taxon>Kribbella</taxon>
    </lineage>
</organism>
<evidence type="ECO:0000256" key="1">
    <source>
        <dbReference type="SAM" id="Coils"/>
    </source>
</evidence>
<gene>
    <name evidence="3" type="ORF">GCM10009804_31630</name>
</gene>
<accession>A0ABN2D9L7</accession>
<dbReference type="Proteomes" id="UP001501705">
    <property type="component" value="Unassembled WGS sequence"/>
</dbReference>
<feature type="region of interest" description="Disordered" evidence="2">
    <location>
        <begin position="165"/>
        <end position="222"/>
    </location>
</feature>
<proteinExistence type="predicted"/>